<dbReference type="GO" id="GO:0016747">
    <property type="term" value="F:acyltransferase activity, transferring groups other than amino-acyl groups"/>
    <property type="evidence" value="ECO:0007669"/>
    <property type="project" value="InterPro"/>
</dbReference>
<keyword evidence="6" id="KW-1185">Reference proteome</keyword>
<dbReference type="Proteomes" id="UP000186513">
    <property type="component" value="Unassembled WGS sequence"/>
</dbReference>
<keyword evidence="2" id="KW-0012">Acyltransferase</keyword>
<organism evidence="5 6">
    <name type="scientific">Chitinimonas taiwanensis DSM 18899</name>
    <dbReference type="NCBI Taxonomy" id="1121279"/>
    <lineage>
        <taxon>Bacteria</taxon>
        <taxon>Pseudomonadati</taxon>
        <taxon>Pseudomonadota</taxon>
        <taxon>Betaproteobacteria</taxon>
        <taxon>Neisseriales</taxon>
        <taxon>Chitinibacteraceae</taxon>
        <taxon>Chitinimonas</taxon>
    </lineage>
</organism>
<evidence type="ECO:0000313" key="5">
    <source>
        <dbReference type="EMBL" id="SFZ77461.1"/>
    </source>
</evidence>
<dbReference type="OrthoDB" id="336415at2"/>
<dbReference type="PANTHER" id="PTHR43792">
    <property type="entry name" value="GNAT FAMILY, PUTATIVE (AFU_ORTHOLOGUE AFUA_3G00765)-RELATED-RELATED"/>
    <property type="match status" value="1"/>
</dbReference>
<dbReference type="Pfam" id="PF00583">
    <property type="entry name" value="Acetyltransf_1"/>
    <property type="match status" value="1"/>
</dbReference>
<dbReference type="RefSeq" id="WP_072428944.1">
    <property type="nucleotide sequence ID" value="NZ_FPKR01000009.1"/>
</dbReference>
<evidence type="ECO:0000259" key="4">
    <source>
        <dbReference type="PROSITE" id="PS51186"/>
    </source>
</evidence>
<sequence>MADGVLIRAAVPADAEGLARIAADESVFGNLLRLPHSTAAQWRSWVESVSMDELLLVAERDGELLGFAGLMAAAKSPRRRHARTLLIAVAQPAQGQGIGSLFMQTLIDAADRWLAVLRIELGVFAKNAPAYRLYQKFGFVEEGVQRGFAFRDGSYQDVILMARLSPGLLPQQIT</sequence>
<evidence type="ECO:0000256" key="2">
    <source>
        <dbReference type="ARBA" id="ARBA00023315"/>
    </source>
</evidence>
<dbReference type="STRING" id="1121279.SAMN02745887_02435"/>
<dbReference type="InterPro" id="IPR000182">
    <property type="entry name" value="GNAT_dom"/>
</dbReference>
<proteinExistence type="inferred from homology"/>
<name>A0A1K2HL95_9NEIS</name>
<evidence type="ECO:0000313" key="6">
    <source>
        <dbReference type="Proteomes" id="UP000186513"/>
    </source>
</evidence>
<dbReference type="EMBL" id="FPKR01000009">
    <property type="protein sequence ID" value="SFZ77461.1"/>
    <property type="molecule type" value="Genomic_DNA"/>
</dbReference>
<dbReference type="InterPro" id="IPR051531">
    <property type="entry name" value="N-acetyltransferase"/>
</dbReference>
<protein>
    <submittedName>
        <fullName evidence="5">Putative acetyltransferase</fullName>
    </submittedName>
</protein>
<dbReference type="PANTHER" id="PTHR43792:SF8">
    <property type="entry name" value="[RIBOSOMAL PROTEIN US5]-ALANINE N-ACETYLTRANSFERASE"/>
    <property type="match status" value="1"/>
</dbReference>
<keyword evidence="1 5" id="KW-0808">Transferase</keyword>
<comment type="similarity">
    <text evidence="3">Belongs to the acetyltransferase family. RimJ subfamily.</text>
</comment>
<feature type="domain" description="N-acetyltransferase" evidence="4">
    <location>
        <begin position="5"/>
        <end position="166"/>
    </location>
</feature>
<dbReference type="AlphaFoldDB" id="A0A1K2HL95"/>
<dbReference type="InterPro" id="IPR016181">
    <property type="entry name" value="Acyl_CoA_acyltransferase"/>
</dbReference>
<dbReference type="CDD" id="cd04301">
    <property type="entry name" value="NAT_SF"/>
    <property type="match status" value="1"/>
</dbReference>
<evidence type="ECO:0000256" key="1">
    <source>
        <dbReference type="ARBA" id="ARBA00022679"/>
    </source>
</evidence>
<dbReference type="Gene3D" id="3.40.630.30">
    <property type="match status" value="1"/>
</dbReference>
<reference evidence="5 6" key="1">
    <citation type="submission" date="2016-11" db="EMBL/GenBank/DDBJ databases">
        <authorList>
            <person name="Jaros S."/>
            <person name="Januszkiewicz K."/>
            <person name="Wedrychowicz H."/>
        </authorList>
    </citation>
    <scope>NUCLEOTIDE SEQUENCE [LARGE SCALE GENOMIC DNA]</scope>
    <source>
        <strain evidence="5 6">DSM 18899</strain>
    </source>
</reference>
<dbReference type="PROSITE" id="PS51186">
    <property type="entry name" value="GNAT"/>
    <property type="match status" value="1"/>
</dbReference>
<gene>
    <name evidence="5" type="ORF">SAMN02745887_02435</name>
</gene>
<accession>A0A1K2HL95</accession>
<dbReference type="SUPFAM" id="SSF55729">
    <property type="entry name" value="Acyl-CoA N-acyltransferases (Nat)"/>
    <property type="match status" value="1"/>
</dbReference>
<evidence type="ECO:0000256" key="3">
    <source>
        <dbReference type="ARBA" id="ARBA00038502"/>
    </source>
</evidence>